<reference evidence="2" key="2">
    <citation type="journal article" date="2018" name="Environ. Sci. Technol.">
        <title>The Toxicogenome of Hyalella azteca: A Model for Sediment Ecotoxicology and Evolutionary Toxicology.</title>
        <authorList>
            <person name="Poynton H.C."/>
            <person name="Hasenbein S."/>
            <person name="Benoit J.B."/>
            <person name="Sepulveda M.S."/>
            <person name="Poelchau M.F."/>
            <person name="Hughes D.S.T."/>
            <person name="Murali S.C."/>
            <person name="Chen S."/>
            <person name="Glastad K.M."/>
            <person name="Goodisman M.A.D."/>
            <person name="Werren J.H."/>
            <person name="Vineis J.H."/>
            <person name="Bowen J.L."/>
            <person name="Friedrich M."/>
            <person name="Jones J."/>
            <person name="Robertson H.M."/>
            <person name="Feyereisen R."/>
            <person name="Mechler-Hickson A."/>
            <person name="Mathers N."/>
            <person name="Lee C.E."/>
            <person name="Colbourne J.K."/>
            <person name="Biales A."/>
            <person name="Johnston J.S."/>
            <person name="Wellborn G.A."/>
            <person name="Rosendale A.J."/>
            <person name="Cridge A.G."/>
            <person name="Munoz-Torres M.C."/>
            <person name="Bain P.A."/>
            <person name="Manny A.R."/>
            <person name="Major K.M."/>
            <person name="Lambert F.N."/>
            <person name="Vulpe C.D."/>
            <person name="Tuck P."/>
            <person name="Blalock B.J."/>
            <person name="Lin Y.Y."/>
            <person name="Smith M.E."/>
            <person name="Ochoa-Acuna H."/>
            <person name="Chen M.M."/>
            <person name="Childers C.P."/>
            <person name="Qu J."/>
            <person name="Dugan S."/>
            <person name="Lee S.L."/>
            <person name="Chao H."/>
            <person name="Dinh H."/>
            <person name="Han Y."/>
            <person name="Doddapaneni H."/>
            <person name="Worley K.C."/>
            <person name="Muzny D.M."/>
            <person name="Gibbs R.A."/>
            <person name="Richards S."/>
        </authorList>
    </citation>
    <scope>NUCLEOTIDE SEQUENCE</scope>
    <source>
        <strain evidence="2">HAZT.00-mixed</strain>
        <tissue evidence="2">Whole organism</tissue>
    </source>
</reference>
<dbReference type="InterPro" id="IPR004094">
    <property type="entry name" value="Antistasin-like"/>
</dbReference>
<protein>
    <recommendedName>
        <fullName evidence="1">Antistasin-like domain-containing protein</fullName>
    </recommendedName>
</protein>
<proteinExistence type="predicted"/>
<name>A0A6A0GQK8_HYAAZ</name>
<evidence type="ECO:0000259" key="1">
    <source>
        <dbReference type="Pfam" id="PF02822"/>
    </source>
</evidence>
<dbReference type="InterPro" id="IPR011061">
    <property type="entry name" value="Hirudin/antistatin"/>
</dbReference>
<dbReference type="Proteomes" id="UP000711488">
    <property type="component" value="Unassembled WGS sequence"/>
</dbReference>
<accession>A0A6A0GQK8</accession>
<dbReference type="Gene3D" id="2.10.22.10">
    <property type="entry name" value="Antistasin, domain 1"/>
    <property type="match status" value="1"/>
</dbReference>
<dbReference type="Pfam" id="PF02822">
    <property type="entry name" value="Antistasin"/>
    <property type="match status" value="1"/>
</dbReference>
<dbReference type="EMBL" id="JQDR03016876">
    <property type="protein sequence ID" value="KAA0184585.1"/>
    <property type="molecule type" value="Genomic_DNA"/>
</dbReference>
<feature type="domain" description="Antistasin-like" evidence="1">
    <location>
        <begin position="12"/>
        <end position="37"/>
    </location>
</feature>
<dbReference type="OrthoDB" id="406800at2759"/>
<comment type="caution">
    <text evidence="2">The sequence shown here is derived from an EMBL/GenBank/DDBJ whole genome shotgun (WGS) entry which is preliminary data.</text>
</comment>
<organism evidence="2">
    <name type="scientific">Hyalella azteca</name>
    <name type="common">Amphipod</name>
    <dbReference type="NCBI Taxonomy" id="294128"/>
    <lineage>
        <taxon>Eukaryota</taxon>
        <taxon>Metazoa</taxon>
        <taxon>Ecdysozoa</taxon>
        <taxon>Arthropoda</taxon>
        <taxon>Crustacea</taxon>
        <taxon>Multicrustacea</taxon>
        <taxon>Malacostraca</taxon>
        <taxon>Eumalacostraca</taxon>
        <taxon>Peracarida</taxon>
        <taxon>Amphipoda</taxon>
        <taxon>Senticaudata</taxon>
        <taxon>Talitrida</taxon>
        <taxon>Talitroidea</taxon>
        <taxon>Hyalellidae</taxon>
        <taxon>Hyalella</taxon>
    </lineage>
</organism>
<dbReference type="SUPFAM" id="SSF57262">
    <property type="entry name" value="Leech antihemostatic proteins"/>
    <property type="match status" value="1"/>
</dbReference>
<dbReference type="AlphaFoldDB" id="A0A6A0GQK8"/>
<reference evidence="2" key="3">
    <citation type="submission" date="2019-06" db="EMBL/GenBank/DDBJ databases">
        <authorList>
            <person name="Poynton C."/>
            <person name="Hasenbein S."/>
            <person name="Benoit J.B."/>
            <person name="Sepulveda M.S."/>
            <person name="Poelchau M.F."/>
            <person name="Murali S.C."/>
            <person name="Chen S."/>
            <person name="Glastad K.M."/>
            <person name="Werren J.H."/>
            <person name="Vineis J.H."/>
            <person name="Bowen J.L."/>
            <person name="Friedrich M."/>
            <person name="Jones J."/>
            <person name="Robertson H.M."/>
            <person name="Feyereisen R."/>
            <person name="Mechler-Hickson A."/>
            <person name="Mathers N."/>
            <person name="Lee C.E."/>
            <person name="Colbourne J.K."/>
            <person name="Biales A."/>
            <person name="Johnston J.S."/>
            <person name="Wellborn G.A."/>
            <person name="Rosendale A.J."/>
            <person name="Cridge A.G."/>
            <person name="Munoz-Torres M.C."/>
            <person name="Bain P.A."/>
            <person name="Manny A.R."/>
            <person name="Major K.M."/>
            <person name="Lambert F.N."/>
            <person name="Vulpe C.D."/>
            <person name="Tuck P."/>
            <person name="Blalock B.J."/>
            <person name="Lin Y.-Y."/>
            <person name="Smith M.E."/>
            <person name="Ochoa-Acuna H."/>
            <person name="Chen M.-J.M."/>
            <person name="Childers C.P."/>
            <person name="Qu J."/>
            <person name="Dugan S."/>
            <person name="Lee S.L."/>
            <person name="Chao H."/>
            <person name="Dinh H."/>
            <person name="Han Y."/>
            <person name="Doddapaneni H."/>
            <person name="Worley K.C."/>
            <person name="Muzny D.M."/>
            <person name="Gibbs R.A."/>
            <person name="Richards S."/>
        </authorList>
    </citation>
    <scope>NUCLEOTIDE SEQUENCE</scope>
    <source>
        <strain evidence="2">HAZT.00-mixed</strain>
        <tissue evidence="2">Whole organism</tissue>
    </source>
</reference>
<reference evidence="2" key="1">
    <citation type="submission" date="2014-08" db="EMBL/GenBank/DDBJ databases">
        <authorList>
            <person name="Murali S."/>
            <person name="Richards S."/>
            <person name="Bandaranaike D."/>
            <person name="Bellair M."/>
            <person name="Blankenburg K."/>
            <person name="Chao H."/>
            <person name="Dinh H."/>
            <person name="Doddapaneni H."/>
            <person name="Dugan-Rocha S."/>
            <person name="Elkadiri S."/>
            <person name="Gnanaolivu R."/>
            <person name="Hughes D."/>
            <person name="Lee S."/>
            <person name="Li M."/>
            <person name="Ming W."/>
            <person name="Munidasa M."/>
            <person name="Muniz J."/>
            <person name="Nguyen L."/>
            <person name="Osuji N."/>
            <person name="Pu L.-L."/>
            <person name="Puazo M."/>
            <person name="Skinner E."/>
            <person name="Qu C."/>
            <person name="Quiroz J."/>
            <person name="Raj R."/>
            <person name="Weissenberger G."/>
            <person name="Xin Y."/>
            <person name="Zou X."/>
            <person name="Han Y."/>
            <person name="Worley K."/>
            <person name="Muzny D."/>
            <person name="Gibbs R."/>
        </authorList>
    </citation>
    <scope>NUCLEOTIDE SEQUENCE</scope>
    <source>
        <strain evidence="2">HAZT.00-mixed</strain>
        <tissue evidence="2">Whole organism</tissue>
    </source>
</reference>
<dbReference type="GO" id="GO:0004867">
    <property type="term" value="F:serine-type endopeptidase inhibitor activity"/>
    <property type="evidence" value="ECO:0007669"/>
    <property type="project" value="InterPro"/>
</dbReference>
<gene>
    <name evidence="2" type="ORF">HAZT_HAZT010995</name>
</gene>
<evidence type="ECO:0000313" key="2">
    <source>
        <dbReference type="EMBL" id="KAA0184585.1"/>
    </source>
</evidence>
<sequence length="81" mass="9059">MFVDQRADPLPCAGYQCRMLCPYQFALDDQGCPLCKCRDPCEDLTCPEGLSCVLQDTTCSAAPCPPLPTLLYIFYMLSLHF</sequence>